<evidence type="ECO:0000256" key="1">
    <source>
        <dbReference type="SAM" id="Phobius"/>
    </source>
</evidence>
<dbReference type="PATRIC" id="fig|467210.3.peg.1986"/>
<name>A0A133ZK11_9FIRM</name>
<sequence length="171" mass="20885">MRNIYPMCDGIDQEYFIGRYKILMKWYIGLGVICIVLVICAYNMYNGYEQKDIEIETRLLKVFNESELGREKQDYDYIEILMRTEEELMKYKNSFGFPEDLGYIDWEKECIILTSYPIERCTYKRKNKHNKYYLLDILYKNKDRDIYVYIITGKKYISYETAGMYKEMKFK</sequence>
<proteinExistence type="predicted"/>
<keyword evidence="1" id="KW-0472">Membrane</keyword>
<reference evidence="3" key="1">
    <citation type="submission" date="2016-01" db="EMBL/GenBank/DDBJ databases">
        <authorList>
            <person name="Mitreva M."/>
            <person name="Pepin K.H."/>
            <person name="Mihindukulasuriya K.A."/>
            <person name="Fulton R."/>
            <person name="Fronick C."/>
            <person name="O'Laughlin M."/>
            <person name="Miner T."/>
            <person name="Herter B."/>
            <person name="Rosa B.A."/>
            <person name="Cordes M."/>
            <person name="Tomlinson C."/>
            <person name="Wollam A."/>
            <person name="Palsikar V.B."/>
            <person name="Mardis E.R."/>
            <person name="Wilson R.K."/>
        </authorList>
    </citation>
    <scope>NUCLEOTIDE SEQUENCE [LARGE SCALE GENOMIC DNA]</scope>
    <source>
        <strain evidence="3">DNF00896</strain>
    </source>
</reference>
<dbReference type="Proteomes" id="UP000070394">
    <property type="component" value="Unassembled WGS sequence"/>
</dbReference>
<keyword evidence="1" id="KW-0812">Transmembrane</keyword>
<accession>A0A133ZK11</accession>
<dbReference type="STRING" id="467210.HMPREF1866_02008"/>
<keyword evidence="3" id="KW-1185">Reference proteome</keyword>
<evidence type="ECO:0000313" key="3">
    <source>
        <dbReference type="Proteomes" id="UP000070394"/>
    </source>
</evidence>
<evidence type="ECO:0000313" key="2">
    <source>
        <dbReference type="EMBL" id="KXB55786.1"/>
    </source>
</evidence>
<keyword evidence="1" id="KW-1133">Transmembrane helix</keyword>
<comment type="caution">
    <text evidence="2">The sequence shown here is derived from an EMBL/GenBank/DDBJ whole genome shotgun (WGS) entry which is preliminary data.</text>
</comment>
<gene>
    <name evidence="2" type="ORF">HMPREF1866_02008</name>
</gene>
<feature type="transmembrane region" description="Helical" evidence="1">
    <location>
        <begin position="26"/>
        <end position="45"/>
    </location>
</feature>
<dbReference type="AlphaFoldDB" id="A0A133ZK11"/>
<protein>
    <submittedName>
        <fullName evidence="2">Uncharacterized protein</fullName>
    </submittedName>
</protein>
<organism evidence="2 3">
    <name type="scientific">Lachnoanaerobaculum saburreum</name>
    <dbReference type="NCBI Taxonomy" id="467210"/>
    <lineage>
        <taxon>Bacteria</taxon>
        <taxon>Bacillati</taxon>
        <taxon>Bacillota</taxon>
        <taxon>Clostridia</taxon>
        <taxon>Lachnospirales</taxon>
        <taxon>Lachnospiraceae</taxon>
        <taxon>Lachnoanaerobaculum</taxon>
    </lineage>
</organism>
<dbReference type="EMBL" id="LSDA01000108">
    <property type="protein sequence ID" value="KXB55786.1"/>
    <property type="molecule type" value="Genomic_DNA"/>
</dbReference>